<evidence type="ECO:0000259" key="2">
    <source>
        <dbReference type="PROSITE" id="PS50850"/>
    </source>
</evidence>
<dbReference type="AlphaFoldDB" id="A0A0F9S293"/>
<gene>
    <name evidence="3" type="ORF">LCGC14_0904690</name>
</gene>
<feature type="transmembrane region" description="Helical" evidence="1">
    <location>
        <begin position="174"/>
        <end position="196"/>
    </location>
</feature>
<dbReference type="InterPro" id="IPR011701">
    <property type="entry name" value="MFS"/>
</dbReference>
<feature type="transmembrane region" description="Helical" evidence="1">
    <location>
        <begin position="110"/>
        <end position="129"/>
    </location>
</feature>
<keyword evidence="1" id="KW-0812">Transmembrane</keyword>
<dbReference type="EMBL" id="LAZR01002968">
    <property type="protein sequence ID" value="KKN23468.1"/>
    <property type="molecule type" value="Genomic_DNA"/>
</dbReference>
<dbReference type="SUPFAM" id="SSF103473">
    <property type="entry name" value="MFS general substrate transporter"/>
    <property type="match status" value="1"/>
</dbReference>
<sequence length="444" mass="48870">MSESESEGKLDFKLTFYIGLAFFTTGISWSLYNTQVNQQLDNYFLGFAFAGFIVGVLMAVDNIVGVIIQPIMGAFSDNTRTKYGRRIPFIIVGVIISATFFALIPTGFNSQLWILLTWIFCFSVGMGFYRSQAVSLMPDFVKPVHRSKANAIINIMGGFGAIVAYTMGLVSDLIGLPIIFIITSGIMILAMLVLFFKVDENKAYSYKLLLELESKEGTKSSDKKNKVGLLTSFKDILKEEDKSTLFILLAIFAWFIGYQGLEALFSIYAGSGPNGVLLQSTGFSGFLFNFVAIPFILAAYPLSLVASRIGRRRSIQIGLILMISSMVVGFLIQTLTVTMIILVIFGIGWAFVNVNSIVIVWELAPSVEKIGTYTGVYYFFSVLAAIIGPGIVGGLRDLLGKNSLLIVGAIFIILAFVFMLFVKRGEVALTEEEKLARQKKIAEL</sequence>
<name>A0A0F9S293_9ZZZZ</name>
<protein>
    <recommendedName>
        <fullName evidence="2">Major facilitator superfamily (MFS) profile domain-containing protein</fullName>
    </recommendedName>
</protein>
<organism evidence="3">
    <name type="scientific">marine sediment metagenome</name>
    <dbReference type="NCBI Taxonomy" id="412755"/>
    <lineage>
        <taxon>unclassified sequences</taxon>
        <taxon>metagenomes</taxon>
        <taxon>ecological metagenomes</taxon>
    </lineage>
</organism>
<keyword evidence="1" id="KW-0472">Membrane</keyword>
<feature type="transmembrane region" description="Helical" evidence="1">
    <location>
        <begin position="243"/>
        <end position="261"/>
    </location>
</feature>
<evidence type="ECO:0000256" key="1">
    <source>
        <dbReference type="SAM" id="Phobius"/>
    </source>
</evidence>
<feature type="transmembrane region" description="Helical" evidence="1">
    <location>
        <begin position="44"/>
        <end position="67"/>
    </location>
</feature>
<dbReference type="Pfam" id="PF07690">
    <property type="entry name" value="MFS_1"/>
    <property type="match status" value="2"/>
</dbReference>
<evidence type="ECO:0000313" key="3">
    <source>
        <dbReference type="EMBL" id="KKN23468.1"/>
    </source>
</evidence>
<dbReference type="PANTHER" id="PTHR23528">
    <property type="match status" value="1"/>
</dbReference>
<dbReference type="GO" id="GO:0022857">
    <property type="term" value="F:transmembrane transporter activity"/>
    <property type="evidence" value="ECO:0007669"/>
    <property type="project" value="InterPro"/>
</dbReference>
<dbReference type="PROSITE" id="PS50850">
    <property type="entry name" value="MFS"/>
    <property type="match status" value="1"/>
</dbReference>
<reference evidence="3" key="1">
    <citation type="journal article" date="2015" name="Nature">
        <title>Complex archaea that bridge the gap between prokaryotes and eukaryotes.</title>
        <authorList>
            <person name="Spang A."/>
            <person name="Saw J.H."/>
            <person name="Jorgensen S.L."/>
            <person name="Zaremba-Niedzwiedzka K."/>
            <person name="Martijn J."/>
            <person name="Lind A.E."/>
            <person name="van Eijk R."/>
            <person name="Schleper C."/>
            <person name="Guy L."/>
            <person name="Ettema T.J."/>
        </authorList>
    </citation>
    <scope>NUCLEOTIDE SEQUENCE</scope>
</reference>
<feature type="transmembrane region" description="Helical" evidence="1">
    <location>
        <begin position="87"/>
        <end position="104"/>
    </location>
</feature>
<feature type="transmembrane region" description="Helical" evidence="1">
    <location>
        <begin position="404"/>
        <end position="422"/>
    </location>
</feature>
<feature type="transmembrane region" description="Helical" evidence="1">
    <location>
        <begin position="375"/>
        <end position="392"/>
    </location>
</feature>
<dbReference type="PANTHER" id="PTHR23528:SF1">
    <property type="entry name" value="MAJOR FACILITATOR SUPERFAMILY (MFS) PROFILE DOMAIN-CONTAINING PROTEIN"/>
    <property type="match status" value="1"/>
</dbReference>
<feature type="transmembrane region" description="Helical" evidence="1">
    <location>
        <begin position="12"/>
        <end position="32"/>
    </location>
</feature>
<feature type="transmembrane region" description="Helical" evidence="1">
    <location>
        <begin position="339"/>
        <end position="363"/>
    </location>
</feature>
<dbReference type="InterPro" id="IPR036259">
    <property type="entry name" value="MFS_trans_sf"/>
</dbReference>
<accession>A0A0F9S293</accession>
<feature type="transmembrane region" description="Helical" evidence="1">
    <location>
        <begin position="314"/>
        <end position="333"/>
    </location>
</feature>
<dbReference type="InterPro" id="IPR020846">
    <property type="entry name" value="MFS_dom"/>
</dbReference>
<feature type="domain" description="Major facilitator superfamily (MFS) profile" evidence="2">
    <location>
        <begin position="14"/>
        <end position="426"/>
    </location>
</feature>
<keyword evidence="1" id="KW-1133">Transmembrane helix</keyword>
<proteinExistence type="predicted"/>
<feature type="transmembrane region" description="Helical" evidence="1">
    <location>
        <begin position="281"/>
        <end position="302"/>
    </location>
</feature>
<comment type="caution">
    <text evidence="3">The sequence shown here is derived from an EMBL/GenBank/DDBJ whole genome shotgun (WGS) entry which is preliminary data.</text>
</comment>
<feature type="transmembrane region" description="Helical" evidence="1">
    <location>
        <begin position="149"/>
        <end position="168"/>
    </location>
</feature>
<dbReference type="Gene3D" id="1.20.1250.20">
    <property type="entry name" value="MFS general substrate transporter like domains"/>
    <property type="match status" value="1"/>
</dbReference>